<evidence type="ECO:0000256" key="2">
    <source>
        <dbReference type="SAM" id="SignalP"/>
    </source>
</evidence>
<dbReference type="OrthoDB" id="9784061at2"/>
<feature type="signal peptide" evidence="2">
    <location>
        <begin position="1"/>
        <end position="19"/>
    </location>
</feature>
<sequence length="399" mass="45967">MQKKEFLLGLALLIFGAWGCGNTSVSIPQSETSEKVQNDQGEDEEFEEESKEIAECYRVIYERAAETGTLGTLDTAKNIVECLGNAGYAAVDAENQIDMVNSEKVKAFIRNVEEKVDTELTIICVAATGGFTRFDLQTSEEEVWITRSYLSWNGQIPETNSKERYRAENWNYSKEGYLFFEKNNMSGYDGPSGYTALRVEQLDERCRDLNRQYLLPIGYGSNNMFITEWNEQDFGELNFYDMFHILYPLVYGMPTPYEVSYEGKLYYVPQEEFERVVMSYFKIGSETLRSKATYHEGSKAYEYRTRGFNDWGNSPNIPYPEVVQYKDNADGTLTLTVNVVYPVEKLSRAFSHEVVVRLLPDGGVQYVSNHVIWSADNIQPSWYTDRLTEEERKEFYGKP</sequence>
<gene>
    <name evidence="3" type="ORF">EDD76_111147</name>
</gene>
<comment type="caution">
    <text evidence="3">The sequence shown here is derived from an EMBL/GenBank/DDBJ whole genome shotgun (WGS) entry which is preliminary data.</text>
</comment>
<evidence type="ECO:0000313" key="4">
    <source>
        <dbReference type="Proteomes" id="UP000295718"/>
    </source>
</evidence>
<name>A0A4R1QU36_9FIRM</name>
<dbReference type="AlphaFoldDB" id="A0A4R1QU36"/>
<accession>A0A4R1QU36</accession>
<dbReference type="Proteomes" id="UP000295718">
    <property type="component" value="Unassembled WGS sequence"/>
</dbReference>
<protein>
    <submittedName>
        <fullName evidence="3">Uncharacterized protein</fullName>
    </submittedName>
</protein>
<proteinExistence type="predicted"/>
<organism evidence="3 4">
    <name type="scientific">Kineothrix alysoides</name>
    <dbReference type="NCBI Taxonomy" id="1469948"/>
    <lineage>
        <taxon>Bacteria</taxon>
        <taxon>Bacillati</taxon>
        <taxon>Bacillota</taxon>
        <taxon>Clostridia</taxon>
        <taxon>Lachnospirales</taxon>
        <taxon>Lachnospiraceae</taxon>
        <taxon>Kineothrix</taxon>
    </lineage>
</organism>
<dbReference type="Pfam" id="PF19546">
    <property type="entry name" value="DUF6070"/>
    <property type="match status" value="1"/>
</dbReference>
<dbReference type="STRING" id="1469948.GCA_000732725_01634"/>
<evidence type="ECO:0000256" key="1">
    <source>
        <dbReference type="SAM" id="MobiDB-lite"/>
    </source>
</evidence>
<keyword evidence="4" id="KW-1185">Reference proteome</keyword>
<keyword evidence="2" id="KW-0732">Signal</keyword>
<dbReference type="RefSeq" id="WP_031390346.1">
    <property type="nucleotide sequence ID" value="NZ_JPNB01000001.1"/>
</dbReference>
<dbReference type="InterPro" id="IPR045714">
    <property type="entry name" value="DUF6070"/>
</dbReference>
<reference evidence="3 4" key="1">
    <citation type="submission" date="2019-03" db="EMBL/GenBank/DDBJ databases">
        <title>Genomic Encyclopedia of Type Strains, Phase IV (KMG-IV): sequencing the most valuable type-strain genomes for metagenomic binning, comparative biology and taxonomic classification.</title>
        <authorList>
            <person name="Goeker M."/>
        </authorList>
    </citation>
    <scope>NUCLEOTIDE SEQUENCE [LARGE SCALE GENOMIC DNA]</scope>
    <source>
        <strain evidence="3 4">DSM 100556</strain>
    </source>
</reference>
<feature type="chain" id="PRO_5039531802" evidence="2">
    <location>
        <begin position="20"/>
        <end position="399"/>
    </location>
</feature>
<feature type="region of interest" description="Disordered" evidence="1">
    <location>
        <begin position="28"/>
        <end position="47"/>
    </location>
</feature>
<dbReference type="EMBL" id="SLUO01000011">
    <property type="protein sequence ID" value="TCL56653.1"/>
    <property type="molecule type" value="Genomic_DNA"/>
</dbReference>
<evidence type="ECO:0000313" key="3">
    <source>
        <dbReference type="EMBL" id="TCL56653.1"/>
    </source>
</evidence>